<dbReference type="SUPFAM" id="SSF69118">
    <property type="entry name" value="AhpD-like"/>
    <property type="match status" value="1"/>
</dbReference>
<evidence type="ECO:0000313" key="3">
    <source>
        <dbReference type="EMBL" id="GGC45909.1"/>
    </source>
</evidence>
<dbReference type="Pfam" id="PF02627">
    <property type="entry name" value="CMD"/>
    <property type="match status" value="1"/>
</dbReference>
<organism evidence="3 4">
    <name type="scientific">Chelatococcus reniformis</name>
    <dbReference type="NCBI Taxonomy" id="1494448"/>
    <lineage>
        <taxon>Bacteria</taxon>
        <taxon>Pseudomonadati</taxon>
        <taxon>Pseudomonadota</taxon>
        <taxon>Alphaproteobacteria</taxon>
        <taxon>Hyphomicrobiales</taxon>
        <taxon>Chelatococcaceae</taxon>
        <taxon>Chelatococcus</taxon>
    </lineage>
</organism>
<evidence type="ECO:0000256" key="1">
    <source>
        <dbReference type="SAM" id="MobiDB-lite"/>
    </source>
</evidence>
<accession>A0A916TX52</accession>
<feature type="domain" description="Carboxymuconolactone decarboxylase-like" evidence="2">
    <location>
        <begin position="64"/>
        <end position="128"/>
    </location>
</feature>
<dbReference type="NCBIfam" id="TIGR01926">
    <property type="entry name" value="peroxid_rel"/>
    <property type="match status" value="1"/>
</dbReference>
<dbReference type="InterPro" id="IPR003779">
    <property type="entry name" value="CMD-like"/>
</dbReference>
<reference evidence="3" key="2">
    <citation type="submission" date="2020-09" db="EMBL/GenBank/DDBJ databases">
        <authorList>
            <person name="Sun Q."/>
            <person name="Zhou Y."/>
        </authorList>
    </citation>
    <scope>NUCLEOTIDE SEQUENCE</scope>
    <source>
        <strain evidence="3">CGMCC 1.12919</strain>
    </source>
</reference>
<sequence>MSNLSLAHDRTASPAGTVDDAEPVSRLGLPDEAGLPAHVRALYDDFRAHYGFVPNWLSALAINPDTAYRLVEFYRHLFDPKNSHLTAADRELIAVVTSAANHCSYCVFNHTQALASALGDKVRAQRIAQGYGHVRLSDREQALAETVDLLTRSPTAVGEAEIERLRRLGLTDKAITEVFEISAFFSYANRLTIALNVVPDAQFFSA</sequence>
<protein>
    <submittedName>
        <fullName evidence="3">Alkyl hydroperoxide reductase AhpD</fullName>
    </submittedName>
</protein>
<dbReference type="InterPro" id="IPR029032">
    <property type="entry name" value="AhpD-like"/>
</dbReference>
<dbReference type="Proteomes" id="UP000637002">
    <property type="component" value="Unassembled WGS sequence"/>
</dbReference>
<feature type="region of interest" description="Disordered" evidence="1">
    <location>
        <begin position="1"/>
        <end position="23"/>
    </location>
</feature>
<dbReference type="PANTHER" id="PTHR35446">
    <property type="entry name" value="SI:CH211-175M2.5"/>
    <property type="match status" value="1"/>
</dbReference>
<comment type="caution">
    <text evidence="3">The sequence shown here is derived from an EMBL/GenBank/DDBJ whole genome shotgun (WGS) entry which is preliminary data.</text>
</comment>
<dbReference type="AlphaFoldDB" id="A0A916TX52"/>
<dbReference type="GO" id="GO:0051920">
    <property type="term" value="F:peroxiredoxin activity"/>
    <property type="evidence" value="ECO:0007669"/>
    <property type="project" value="InterPro"/>
</dbReference>
<proteinExistence type="predicted"/>
<evidence type="ECO:0000313" key="4">
    <source>
        <dbReference type="Proteomes" id="UP000637002"/>
    </source>
</evidence>
<dbReference type="InterPro" id="IPR010195">
    <property type="entry name" value="Uncharacterised_peroxidase-rel"/>
</dbReference>
<dbReference type="NCBIfam" id="TIGR00778">
    <property type="entry name" value="ahpD_dom"/>
    <property type="match status" value="1"/>
</dbReference>
<dbReference type="RefSeq" id="WP_188607204.1">
    <property type="nucleotide sequence ID" value="NZ_BMGG01000001.1"/>
</dbReference>
<dbReference type="Gene3D" id="1.20.1290.10">
    <property type="entry name" value="AhpD-like"/>
    <property type="match status" value="1"/>
</dbReference>
<gene>
    <name evidence="3" type="ORF">GCM10010994_01280</name>
</gene>
<dbReference type="Gene3D" id="1.20.5.810">
    <property type="entry name" value="AhpD-like"/>
    <property type="match status" value="1"/>
</dbReference>
<keyword evidence="4" id="KW-1185">Reference proteome</keyword>
<dbReference type="EMBL" id="BMGG01000001">
    <property type="protein sequence ID" value="GGC45909.1"/>
    <property type="molecule type" value="Genomic_DNA"/>
</dbReference>
<dbReference type="InterPro" id="IPR004675">
    <property type="entry name" value="AhpD_core"/>
</dbReference>
<evidence type="ECO:0000259" key="2">
    <source>
        <dbReference type="Pfam" id="PF02627"/>
    </source>
</evidence>
<dbReference type="PANTHER" id="PTHR35446:SF2">
    <property type="entry name" value="CARBOXYMUCONOLACTONE DECARBOXYLASE-LIKE DOMAIN-CONTAINING PROTEIN"/>
    <property type="match status" value="1"/>
</dbReference>
<reference evidence="3" key="1">
    <citation type="journal article" date="2014" name="Int. J. Syst. Evol. Microbiol.">
        <title>Complete genome sequence of Corynebacterium casei LMG S-19264T (=DSM 44701T), isolated from a smear-ripened cheese.</title>
        <authorList>
            <consortium name="US DOE Joint Genome Institute (JGI-PGF)"/>
            <person name="Walter F."/>
            <person name="Albersmeier A."/>
            <person name="Kalinowski J."/>
            <person name="Ruckert C."/>
        </authorList>
    </citation>
    <scope>NUCLEOTIDE SEQUENCE</scope>
    <source>
        <strain evidence="3">CGMCC 1.12919</strain>
    </source>
</reference>
<name>A0A916TX52_9HYPH</name>